<reference evidence="7 8" key="1">
    <citation type="journal article" date="2019" name="Int. J. Syst. Evol. Microbiol.">
        <title>The Global Catalogue of Microorganisms (GCM) 10K type strain sequencing project: providing services to taxonomists for standard genome sequencing and annotation.</title>
        <authorList>
            <consortium name="The Broad Institute Genomics Platform"/>
            <consortium name="The Broad Institute Genome Sequencing Center for Infectious Disease"/>
            <person name="Wu L."/>
            <person name="Ma J."/>
        </authorList>
    </citation>
    <scope>NUCLEOTIDE SEQUENCE [LARGE SCALE GENOMIC DNA]</scope>
    <source>
        <strain evidence="7 8">JCM 14901</strain>
    </source>
</reference>
<comment type="caution">
    <text evidence="7">The sequence shown here is derived from an EMBL/GenBank/DDBJ whole genome shotgun (WGS) entry which is preliminary data.</text>
</comment>
<dbReference type="EMBL" id="BAAAOG010000008">
    <property type="protein sequence ID" value="GAA1966242.1"/>
    <property type="molecule type" value="Genomic_DNA"/>
</dbReference>
<dbReference type="Pfam" id="PF13515">
    <property type="entry name" value="FUSC_2"/>
    <property type="match status" value="1"/>
</dbReference>
<evidence type="ECO:0000256" key="3">
    <source>
        <dbReference type="ARBA" id="ARBA00022989"/>
    </source>
</evidence>
<evidence type="ECO:0000256" key="1">
    <source>
        <dbReference type="ARBA" id="ARBA00004141"/>
    </source>
</evidence>
<comment type="subcellular location">
    <subcellularLocation>
        <location evidence="1">Membrane</location>
        <topology evidence="1">Multi-pass membrane protein</topology>
    </subcellularLocation>
</comment>
<feature type="transmembrane region" description="Helical" evidence="5">
    <location>
        <begin position="158"/>
        <end position="175"/>
    </location>
</feature>
<dbReference type="InterPro" id="IPR049453">
    <property type="entry name" value="Memb_transporter_dom"/>
</dbReference>
<dbReference type="RefSeq" id="WP_344096398.1">
    <property type="nucleotide sequence ID" value="NZ_BAAAOG010000008.1"/>
</dbReference>
<protein>
    <submittedName>
        <fullName evidence="7">FUSC family protein</fullName>
    </submittedName>
</protein>
<keyword evidence="4 5" id="KW-0472">Membrane</keyword>
<sequence length="374" mass="39594">MNGGRDPSPPTSALTATIPTGWRARLDPRRGFARVGDSAVPILQIVVAATGAYVFAVYVLGHPAPLLAATVTVSSLGLVRDARPRRVLETVVGMLVGILVAELLLLVAGSGWWQLALALALTLGVARFLSAQPGFAIAAAIQSLIVMVIPAGAPWIRLVDGVVGGVAALLVTALIPRNPRAAEVRDGGALFDAVDSTAGTLSQALRRGDRLRAARGLEKARALQSLVDAWRESLDSGLAIARISPFLRRQRFDLERHERIRQAMDLATRNLRVVARRVVYLCDDGQARPVAAEVLGELLRACDLIRGSLTDISLEPIAQETLRAVAARLDPATLLPGAGFGDQNLIAAMRPLAVDLLVATGMESAEARACVPRI</sequence>
<evidence type="ECO:0000256" key="4">
    <source>
        <dbReference type="ARBA" id="ARBA00023136"/>
    </source>
</evidence>
<evidence type="ECO:0000259" key="6">
    <source>
        <dbReference type="Pfam" id="PF13515"/>
    </source>
</evidence>
<feature type="transmembrane region" description="Helical" evidence="5">
    <location>
        <begin position="134"/>
        <end position="152"/>
    </location>
</feature>
<evidence type="ECO:0000256" key="2">
    <source>
        <dbReference type="ARBA" id="ARBA00022692"/>
    </source>
</evidence>
<evidence type="ECO:0000313" key="7">
    <source>
        <dbReference type="EMBL" id="GAA1966242.1"/>
    </source>
</evidence>
<evidence type="ECO:0000313" key="8">
    <source>
        <dbReference type="Proteomes" id="UP001499933"/>
    </source>
</evidence>
<gene>
    <name evidence="7" type="ORF">GCM10009776_31470</name>
</gene>
<keyword evidence="8" id="KW-1185">Reference proteome</keyword>
<evidence type="ECO:0000256" key="5">
    <source>
        <dbReference type="SAM" id="Phobius"/>
    </source>
</evidence>
<feature type="domain" description="Integral membrane bound transporter" evidence="6">
    <location>
        <begin position="53"/>
        <end position="171"/>
    </location>
</feature>
<feature type="transmembrane region" description="Helical" evidence="5">
    <location>
        <begin position="39"/>
        <end position="58"/>
    </location>
</feature>
<name>A0ABN2RAN5_9MICO</name>
<proteinExistence type="predicted"/>
<dbReference type="Proteomes" id="UP001499933">
    <property type="component" value="Unassembled WGS sequence"/>
</dbReference>
<keyword evidence="2 5" id="KW-0812">Transmembrane</keyword>
<accession>A0ABN2RAN5</accession>
<feature type="transmembrane region" description="Helical" evidence="5">
    <location>
        <begin position="87"/>
        <end position="106"/>
    </location>
</feature>
<organism evidence="7 8">
    <name type="scientific">Microbacterium deminutum</name>
    <dbReference type="NCBI Taxonomy" id="344164"/>
    <lineage>
        <taxon>Bacteria</taxon>
        <taxon>Bacillati</taxon>
        <taxon>Actinomycetota</taxon>
        <taxon>Actinomycetes</taxon>
        <taxon>Micrococcales</taxon>
        <taxon>Microbacteriaceae</taxon>
        <taxon>Microbacterium</taxon>
    </lineage>
</organism>
<keyword evidence="3 5" id="KW-1133">Transmembrane helix</keyword>